<protein>
    <submittedName>
        <fullName evidence="5">Gliding motility-associated-like protein</fullName>
    </submittedName>
</protein>
<dbReference type="InterPro" id="IPR013783">
    <property type="entry name" value="Ig-like_fold"/>
</dbReference>
<organism evidence="5 6">
    <name type="scientific">Aureibacter tunicatorum</name>
    <dbReference type="NCBI Taxonomy" id="866807"/>
    <lineage>
        <taxon>Bacteria</taxon>
        <taxon>Pseudomonadati</taxon>
        <taxon>Bacteroidota</taxon>
        <taxon>Cytophagia</taxon>
        <taxon>Cytophagales</taxon>
        <taxon>Persicobacteraceae</taxon>
        <taxon>Aureibacter</taxon>
    </lineage>
</organism>
<feature type="domain" description="Ig-like" evidence="4">
    <location>
        <begin position="1259"/>
        <end position="1343"/>
    </location>
</feature>
<proteinExistence type="predicted"/>
<evidence type="ECO:0000256" key="1">
    <source>
        <dbReference type="ARBA" id="ARBA00022729"/>
    </source>
</evidence>
<dbReference type="PROSITE" id="PS50835">
    <property type="entry name" value="IG_LIKE"/>
    <property type="match status" value="1"/>
</dbReference>
<dbReference type="InterPro" id="IPR050488">
    <property type="entry name" value="Ig_Fc_receptor"/>
</dbReference>
<evidence type="ECO:0000313" key="6">
    <source>
        <dbReference type="Proteomes" id="UP001185092"/>
    </source>
</evidence>
<keyword evidence="2" id="KW-1015">Disulfide bond</keyword>
<dbReference type="GO" id="GO:0007166">
    <property type="term" value="P:cell surface receptor signaling pathway"/>
    <property type="evidence" value="ECO:0007669"/>
    <property type="project" value="TreeGrafter"/>
</dbReference>
<dbReference type="InterPro" id="IPR007110">
    <property type="entry name" value="Ig-like_dom"/>
</dbReference>
<comment type="caution">
    <text evidence="5">The sequence shown here is derived from an EMBL/GenBank/DDBJ whole genome shotgun (WGS) entry which is preliminary data.</text>
</comment>
<evidence type="ECO:0000256" key="3">
    <source>
        <dbReference type="SAM" id="SignalP"/>
    </source>
</evidence>
<dbReference type="GO" id="GO:0004888">
    <property type="term" value="F:transmembrane signaling receptor activity"/>
    <property type="evidence" value="ECO:0007669"/>
    <property type="project" value="TreeGrafter"/>
</dbReference>
<evidence type="ECO:0000313" key="5">
    <source>
        <dbReference type="EMBL" id="MDR6240889.1"/>
    </source>
</evidence>
<accession>A0AAE3XSQ5</accession>
<dbReference type="Gene3D" id="2.60.40.10">
    <property type="entry name" value="Immunoglobulins"/>
    <property type="match status" value="3"/>
</dbReference>
<dbReference type="GO" id="GO:0006955">
    <property type="term" value="P:immune response"/>
    <property type="evidence" value="ECO:0007669"/>
    <property type="project" value="TreeGrafter"/>
</dbReference>
<dbReference type="Proteomes" id="UP001185092">
    <property type="component" value="Unassembled WGS sequence"/>
</dbReference>
<name>A0AAE3XSQ5_9BACT</name>
<reference evidence="5" key="1">
    <citation type="submission" date="2023-07" db="EMBL/GenBank/DDBJ databases">
        <title>Genomic Encyclopedia of Type Strains, Phase IV (KMG-IV): sequencing the most valuable type-strain genomes for metagenomic binning, comparative biology and taxonomic classification.</title>
        <authorList>
            <person name="Goeker M."/>
        </authorList>
    </citation>
    <scope>NUCLEOTIDE SEQUENCE</scope>
    <source>
        <strain evidence="5">DSM 26174</strain>
    </source>
</reference>
<gene>
    <name evidence="5" type="ORF">HNQ88_003965</name>
</gene>
<evidence type="ECO:0000259" key="4">
    <source>
        <dbReference type="PROSITE" id="PS50835"/>
    </source>
</evidence>
<dbReference type="GO" id="GO:0009897">
    <property type="term" value="C:external side of plasma membrane"/>
    <property type="evidence" value="ECO:0007669"/>
    <property type="project" value="TreeGrafter"/>
</dbReference>
<feature type="signal peptide" evidence="3">
    <location>
        <begin position="1"/>
        <end position="22"/>
    </location>
</feature>
<evidence type="ECO:0000256" key="2">
    <source>
        <dbReference type="ARBA" id="ARBA00023157"/>
    </source>
</evidence>
<keyword evidence="6" id="KW-1185">Reference proteome</keyword>
<feature type="chain" id="PRO_5042092571" evidence="3">
    <location>
        <begin position="23"/>
        <end position="2387"/>
    </location>
</feature>
<dbReference type="PANTHER" id="PTHR11481">
    <property type="entry name" value="IMMUNOGLOBULIN FC RECEPTOR"/>
    <property type="match status" value="1"/>
</dbReference>
<dbReference type="RefSeq" id="WP_309941242.1">
    <property type="nucleotide sequence ID" value="NZ_AP025305.1"/>
</dbReference>
<dbReference type="Pfam" id="PF13585">
    <property type="entry name" value="CHU_C"/>
    <property type="match status" value="1"/>
</dbReference>
<sequence length="2387" mass="261383">MKVKLLHIYTIFFLILSGSSVAQSLRVQTLMRPNCADPNSASVEVAVDNPTSDFKIEIFDSNDVSVGLESVAGFSGTVYTHSFSGLSKGEYLVKLNDTLDELPVNLETIDADVELLQRSESVCMGTVAEVVINESQANVDYQLFNITENSLVGTAVSGDGNAIFLKTDAINEDQEYLVRASACGGTELVDLNTRLSFTALQQDLDVSFIVSSNSLCEGEKIELEVPNAKSSVSYRVYDKLDGQFLSDWKVGEDGNSVKFDLNELSNTVQLQLLIQTEKCGDYFSTHEESVIVDQRPMIVSSTLQLSSSNICEGETAEVSVSNSNASYSYVLVNEKSLEEVSVPVAGNGGDLILVSSPLDDDIRLLVKAFEPGKCESYFESSFGINVNIVSTPFVLNENQEFCTGELVSDLKPQGDDLEWYDEVGTLLDGSEVLQNGKYVVKRKSGQCLSEGVEVAVSKRADQQVEFTIENAEDDNGDGRVMPIMSISKAGLLSSFRVKLDYDVSKLMFVGLEDYKLGGEFTASEVNDGLEIIWNAGDLGGLFFPDGVNVLELSFARRQGVLDCAPILLSIDTGDFELTAGESAITCGASLAAMTASLQFKQTPFFEISTERTLICNGDEITISATNLRNAGVNPVVEWYINDVKQSGSGLNFTFDGFNDGDIVKAKMTPDITCPSVAEVYSNELLMEVGNKKSRVELFAIKGTGERFNDEISLCSGDILTISAETTTAGDNPSYTWYRKKAGESFYSEIIGLFTSSKTYIGGHPFADGDSIFVQVNVSTGTCQSGFENKFAISNKVRFNVNGLAPTVQVESNKPVYCKGESATLIARGDNFRENPFFIWTVDGTEYPKTSDSVFIVDNLQKEIDVSVKVELNGVVNDLSCFAETEKESNIATLQIGNLNNSIEVNSDDARACVVGELMTFDANVSGYANPTYQWRKNGADIIGETDASFSSTSLIDNDLINVVVSEQGGECLLSSEPVNVSIGQDVLDLKMEVTKEVSCVGDLVSVIAHSSVDEAFLDFQWSVNGTLLSNETSNTLTRNFWGNGDEVQVTVSSSEPCVLGSPITSEIIVINVKSRETRIKVQASKELVCSGESVTLEIVGDDLPDDLTYLWFKDGQILDFFANERTFDVSNIQSSGKYYAELRKGIADDLNCLDFENIIMDTAQIDILPSEYNFELKVDKERVCSGDRVNLTLESDLNLDSFQFEWYLNGNLIPGVDESSYSIPVATSSEIKVKVSNSGLACFTALERSVNVDIGDVEPTISIDANNTTVCEGETVSFTAQVSDAGDAPQYVWMINGVEIAKTYSPTFETADLIDQDQVSVKVISSLSCDKANEATSEILNITIDNLPMEVDLLTDEDNYCLNESATFTADVRHGGDSPAYQWFVNGNEILGHNAPTYEYFTNAEGQAHIEVVVSSSRICSPGEKKRAEKTIGVGKKKLELTISPDKESVCSPTDVVLFTAVLPSIDDQVTINWWVNGIVQKSGTDKTFVYGGFDHGDIVEAEAVSTSSCALNSRTVSNEIVINNIPKPVLSLNVPNIEVCEGGFIDLSQYMEVDFDGGTFTFNSTESLTDSDGMFDASSLSAGEVRKITVSYDHPFACVKADDLEFDVNVVVCSTEPCDDFVIEGVFGQSPSCGSSPEGKLSINLSGGVAYELQYKLDTESAWSPILSTNTNNILISDLIAGTYQIRGRLKKAVICEWSEIHTFYLQPLKSSLIDNVVIGHTTVETPGIGFVEVRGKTFEGGVLRDDTFDFHIEDKYGNVLVNQTGLFENLRAGEYVLSITSLTTGCISNDSTVVIEERESLNCDNVIFDFELSKPQTCQAFGEINFVASGGSGDYEYRLYKLQQNNQWQEVSPYQTQPQFTIEAGTYKVELKDLNYDCTKLSQEVQVAEQRVNLVLNWDVISSSTCGKNDGSFRMNQITGGVSSSFYSWKWINKGDEAFTPFIEGTVIENVGSEVQYLVLKDEFTGCTKNVEITVGGPEVVYFELQKVDPTCGGGGDDGKLTVNIDKDRTNTDWPYFVTIIKDDTEEVYVRDLMESFSKEYKDLSSGQYTVRIVSEDSGNSCPSQSNIEIGGAYVNVDFTMNVNLPYCSDDEAEIIVGEIIGDDALDYKLTLLNDQGEVVIEDSFQNDINFINYVIDDSQLSEGDYSLSLSQEQSGCVISEKRAISISRPENPLRIEELVIDEKYLPFDSENGNIGIVNLVDITRSGEGGYRVKLKLEEKLTSYGSEQAGDIIFEAQLTDHYDLSKDAEATFRNLHAGEYSVILNDTSGCVVSENFVLEMTQGIWIPNIFTPNGDRYNNVFEIGNMPRANEAGWTIVITNRAGRTVFKSTDYKLGNEWTGEGQPEGIYFYELNAGDHGNFTGWVELFRGDPAKLNSSASGSAQSN</sequence>
<dbReference type="EMBL" id="JAVDQD010000006">
    <property type="protein sequence ID" value="MDR6240889.1"/>
    <property type="molecule type" value="Genomic_DNA"/>
</dbReference>
<keyword evidence="1 3" id="KW-0732">Signal</keyword>
<dbReference type="PANTHER" id="PTHR11481:SF60">
    <property type="entry name" value="IG-LIKE DOMAIN-CONTAINING PROTEIN"/>
    <property type="match status" value="1"/>
</dbReference>